<dbReference type="PRINTS" id="PR00153">
    <property type="entry name" value="CSAPPISMRASE"/>
</dbReference>
<organism evidence="8 9">
    <name type="scientific">Quercus lobata</name>
    <name type="common">Valley oak</name>
    <dbReference type="NCBI Taxonomy" id="97700"/>
    <lineage>
        <taxon>Eukaryota</taxon>
        <taxon>Viridiplantae</taxon>
        <taxon>Streptophyta</taxon>
        <taxon>Embryophyta</taxon>
        <taxon>Tracheophyta</taxon>
        <taxon>Spermatophyta</taxon>
        <taxon>Magnoliopsida</taxon>
        <taxon>eudicotyledons</taxon>
        <taxon>Gunneridae</taxon>
        <taxon>Pentapetalae</taxon>
        <taxon>rosids</taxon>
        <taxon>fabids</taxon>
        <taxon>Fagales</taxon>
        <taxon>Fagaceae</taxon>
        <taxon>Quercus</taxon>
    </lineage>
</organism>
<dbReference type="InterPro" id="IPR020892">
    <property type="entry name" value="Cyclophilin-type_PPIase_CS"/>
</dbReference>
<name>A0A7N2R1L2_QUELO</name>
<dbReference type="GO" id="GO:0005737">
    <property type="term" value="C:cytoplasm"/>
    <property type="evidence" value="ECO:0007669"/>
    <property type="project" value="TreeGrafter"/>
</dbReference>
<dbReference type="Gene3D" id="2.40.100.10">
    <property type="entry name" value="Cyclophilin-like"/>
    <property type="match status" value="1"/>
</dbReference>
<dbReference type="FunFam" id="2.40.100.10:FF:000025">
    <property type="entry name" value="Peptidyl-prolyl cis-trans isomerase CYP19-2"/>
    <property type="match status" value="1"/>
</dbReference>
<dbReference type="GO" id="GO:0016018">
    <property type="term" value="F:cyclosporin A binding"/>
    <property type="evidence" value="ECO:0007669"/>
    <property type="project" value="TreeGrafter"/>
</dbReference>
<dbReference type="Proteomes" id="UP000594261">
    <property type="component" value="Chromosome 3"/>
</dbReference>
<dbReference type="PANTHER" id="PTHR11071:SF561">
    <property type="entry name" value="PEPTIDYL-PROLYL CIS-TRANS ISOMERASE D-RELATED"/>
    <property type="match status" value="1"/>
</dbReference>
<dbReference type="EC" id="5.2.1.8" evidence="3"/>
<evidence type="ECO:0000256" key="1">
    <source>
        <dbReference type="ARBA" id="ARBA00000971"/>
    </source>
</evidence>
<evidence type="ECO:0000256" key="3">
    <source>
        <dbReference type="ARBA" id="ARBA00013194"/>
    </source>
</evidence>
<evidence type="ECO:0000256" key="5">
    <source>
        <dbReference type="ARBA" id="ARBA00023235"/>
    </source>
</evidence>
<evidence type="ECO:0000313" key="9">
    <source>
        <dbReference type="Proteomes" id="UP000594261"/>
    </source>
</evidence>
<evidence type="ECO:0000256" key="6">
    <source>
        <dbReference type="SAM" id="MobiDB-lite"/>
    </source>
</evidence>
<dbReference type="GO" id="GO:0003755">
    <property type="term" value="F:peptidyl-prolyl cis-trans isomerase activity"/>
    <property type="evidence" value="ECO:0007669"/>
    <property type="project" value="UniProtKB-KW"/>
</dbReference>
<dbReference type="EnsemblPlants" id="QL03p051323:mrna">
    <property type="protein sequence ID" value="QL03p051323:mrna"/>
    <property type="gene ID" value="QL03p051323"/>
</dbReference>
<dbReference type="PROSITE" id="PS50072">
    <property type="entry name" value="CSA_PPIASE_2"/>
    <property type="match status" value="1"/>
</dbReference>
<reference evidence="8 9" key="1">
    <citation type="journal article" date="2016" name="G3 (Bethesda)">
        <title>First Draft Assembly and Annotation of the Genome of a California Endemic Oak Quercus lobata Nee (Fagaceae).</title>
        <authorList>
            <person name="Sork V.L."/>
            <person name="Fitz-Gibbon S.T."/>
            <person name="Puiu D."/>
            <person name="Crepeau M."/>
            <person name="Gugger P.F."/>
            <person name="Sherman R."/>
            <person name="Stevens K."/>
            <person name="Langley C.H."/>
            <person name="Pellegrini M."/>
            <person name="Salzberg S.L."/>
        </authorList>
    </citation>
    <scope>NUCLEOTIDE SEQUENCE [LARGE SCALE GENOMIC DNA]</scope>
    <source>
        <strain evidence="8 9">cv. SW786</strain>
    </source>
</reference>
<dbReference type="Pfam" id="PF13966">
    <property type="entry name" value="zf-RVT"/>
    <property type="match status" value="1"/>
</dbReference>
<feature type="region of interest" description="Disordered" evidence="6">
    <location>
        <begin position="1"/>
        <end position="21"/>
    </location>
</feature>
<comment type="catalytic activity">
    <reaction evidence="1">
        <text>[protein]-peptidylproline (omega=180) = [protein]-peptidylproline (omega=0)</text>
        <dbReference type="Rhea" id="RHEA:16237"/>
        <dbReference type="Rhea" id="RHEA-COMP:10747"/>
        <dbReference type="Rhea" id="RHEA-COMP:10748"/>
        <dbReference type="ChEBI" id="CHEBI:83833"/>
        <dbReference type="ChEBI" id="CHEBI:83834"/>
        <dbReference type="EC" id="5.2.1.8"/>
    </reaction>
</comment>
<dbReference type="EMBL" id="LRBV02000003">
    <property type="status" value="NOT_ANNOTATED_CDS"/>
    <property type="molecule type" value="Genomic_DNA"/>
</dbReference>
<feature type="domain" description="PPIase cyclophilin-type" evidence="7">
    <location>
        <begin position="95"/>
        <end position="232"/>
    </location>
</feature>
<keyword evidence="5" id="KW-0413">Isomerase</keyword>
<dbReference type="SUPFAM" id="SSF50891">
    <property type="entry name" value="Cyclophilin-like"/>
    <property type="match status" value="1"/>
</dbReference>
<evidence type="ECO:0000313" key="8">
    <source>
        <dbReference type="EnsemblPlants" id="QL03p051323:mrna"/>
    </source>
</evidence>
<evidence type="ECO:0000259" key="7">
    <source>
        <dbReference type="PROSITE" id="PS50072"/>
    </source>
</evidence>
<dbReference type="Gramene" id="QL03p051323:mrna">
    <property type="protein sequence ID" value="QL03p051323:mrna"/>
    <property type="gene ID" value="QL03p051323"/>
</dbReference>
<dbReference type="PROSITE" id="PS00170">
    <property type="entry name" value="CSA_PPIASE_1"/>
    <property type="match status" value="1"/>
</dbReference>
<evidence type="ECO:0000256" key="2">
    <source>
        <dbReference type="ARBA" id="ARBA00007365"/>
    </source>
</evidence>
<accession>A0A7N2R1L2</accession>
<dbReference type="PANTHER" id="PTHR11071">
    <property type="entry name" value="PEPTIDYL-PROLYL CIS-TRANS ISOMERASE"/>
    <property type="match status" value="1"/>
</dbReference>
<dbReference type="AlphaFoldDB" id="A0A7N2R1L2"/>
<proteinExistence type="inferred from homology"/>
<keyword evidence="9" id="KW-1185">Reference proteome</keyword>
<evidence type="ECO:0000256" key="4">
    <source>
        <dbReference type="ARBA" id="ARBA00023110"/>
    </source>
</evidence>
<dbReference type="Pfam" id="PF00160">
    <property type="entry name" value="Pro_isomerase"/>
    <property type="match status" value="1"/>
</dbReference>
<keyword evidence="4" id="KW-0697">Rotamase</keyword>
<sequence>MASSLTTLSNVGSLSPPTSVSNKGVLVPTCNSLKLRRSSFSTSLRISHLTSSSNPSSRRRPGFLSPVRASAEEATVQSKVTQKVYLDISVGNPVGKLAGRIVIGLYGDDVPQTAENFRALCTGEKGFGYKGSTFHRVIKDFMIQGGDFDKGNGTGGKSIYGRTFKDENFKLSHVGPGVVSMANAGPNTNGSQFFICTVKSPYTHTLKGDEVKYHLVKDFAACQPIQLGGLGTQSLQISNIALLGKWLWQFAGETDTLWKLVIVTKFGCSIGGWSSGLSNDHMGFQFGNTSEVVGIDFLCLYCLRIAQRKDAFVADVFGGQNGSIHWDIHFTCSILDWELESLQSFFALLYSTNVDRNRVDKMVWKPAKTGCFEVNSYYRALTTGGSHVFPWKSNLRVKVPSRVAFLYLARGKILTLDNLRRNIYIFNKCCMCKNSWELVDQLLLHCSYAHNWWMFVFSLFGVSWVPKQVVDLLACWNRGVGRCWAAGEQLHNASCGLYGEKGVLELSRGRSNPALN</sequence>
<dbReference type="InterPro" id="IPR029000">
    <property type="entry name" value="Cyclophilin-like_dom_sf"/>
</dbReference>
<dbReference type="InterPro" id="IPR026960">
    <property type="entry name" value="RVT-Znf"/>
</dbReference>
<dbReference type="InParanoid" id="A0A7N2R1L2"/>
<reference evidence="8" key="2">
    <citation type="submission" date="2021-01" db="UniProtKB">
        <authorList>
            <consortium name="EnsemblPlants"/>
        </authorList>
    </citation>
    <scope>IDENTIFICATION</scope>
</reference>
<dbReference type="InterPro" id="IPR002130">
    <property type="entry name" value="Cyclophilin-type_PPIase_dom"/>
</dbReference>
<comment type="similarity">
    <text evidence="2">Belongs to the cyclophilin-type PPIase family.</text>
</comment>
<dbReference type="GO" id="GO:0006457">
    <property type="term" value="P:protein folding"/>
    <property type="evidence" value="ECO:0007669"/>
    <property type="project" value="InterPro"/>
</dbReference>
<protein>
    <recommendedName>
        <fullName evidence="3">peptidylprolyl isomerase</fullName>
        <ecNumber evidence="3">5.2.1.8</ecNumber>
    </recommendedName>
</protein>